<dbReference type="GO" id="GO:0005813">
    <property type="term" value="C:centrosome"/>
    <property type="evidence" value="ECO:0007669"/>
    <property type="project" value="TreeGrafter"/>
</dbReference>
<feature type="repeat" description="TPR" evidence="1">
    <location>
        <begin position="105"/>
        <end position="138"/>
    </location>
</feature>
<dbReference type="PANTHER" id="PTHR46540">
    <property type="entry name" value="TETRATRICOPEPTIDE REPEAT PROTEIN 12"/>
    <property type="match status" value="1"/>
</dbReference>
<proteinExistence type="predicted"/>
<dbReference type="RefSeq" id="XP_030374296.1">
    <property type="nucleotide sequence ID" value="XM_030518436.1"/>
</dbReference>
<dbReference type="GO" id="GO:0070286">
    <property type="term" value="P:axonemal dynein complex assembly"/>
    <property type="evidence" value="ECO:0007669"/>
    <property type="project" value="TreeGrafter"/>
</dbReference>
<dbReference type="PROSITE" id="PS50005">
    <property type="entry name" value="TPR"/>
    <property type="match status" value="1"/>
</dbReference>
<dbReference type="OrthoDB" id="2017782at2759"/>
<dbReference type="InterPro" id="IPR019734">
    <property type="entry name" value="TPR_rpt"/>
</dbReference>
<keyword evidence="2" id="KW-1185">Reference proteome</keyword>
<dbReference type="InterPro" id="IPR011990">
    <property type="entry name" value="TPR-like_helical_dom_sf"/>
</dbReference>
<dbReference type="AlphaFoldDB" id="A0A6J2TBX7"/>
<gene>
    <name evidence="3" type="primary">LOC115623884</name>
</gene>
<evidence type="ECO:0000313" key="3">
    <source>
        <dbReference type="RefSeq" id="XP_030374296.1"/>
    </source>
</evidence>
<name>A0A6J2TBX7_DROLE</name>
<dbReference type="GO" id="GO:0007288">
    <property type="term" value="P:sperm axoneme assembly"/>
    <property type="evidence" value="ECO:0007669"/>
    <property type="project" value="TreeGrafter"/>
</dbReference>
<protein>
    <submittedName>
        <fullName evidence="3">Tetratricopeptide repeat protein 12</fullName>
    </submittedName>
</protein>
<evidence type="ECO:0000313" key="2">
    <source>
        <dbReference type="Proteomes" id="UP000504634"/>
    </source>
</evidence>
<sequence length="222" mass="26378">MQHPQIDESFLHNGSKLDDVMKLLHSIASAQKPAEEELKLQTGTITDITEDNFVVAKRREQPELNKQTIKSNVPESNKDLFTFMRQMEINQEERSKARLERERVAQNFRKLGNFEYRRGSYEVAMRMYSEAIENIKDSPVLYINRALCYIKLERFKRAIIDCDFVLNTLDEKNLRAWLYRAAAYKSMNDDFNYDNCVKFARKYNSKQMEFIDKFLQKMQTDL</sequence>
<accession>A0A6J2TBX7</accession>
<reference evidence="3" key="1">
    <citation type="submission" date="2025-08" db="UniProtKB">
        <authorList>
            <consortium name="RefSeq"/>
        </authorList>
    </citation>
    <scope>IDENTIFICATION</scope>
    <source>
        <strain evidence="3">11010-0011.00</strain>
        <tissue evidence="3">Whole body</tissue>
    </source>
</reference>
<dbReference type="InterPro" id="IPR043195">
    <property type="entry name" value="TTC12"/>
</dbReference>
<dbReference type="Proteomes" id="UP000504634">
    <property type="component" value="Unplaced"/>
</dbReference>
<dbReference type="SUPFAM" id="SSF48452">
    <property type="entry name" value="TPR-like"/>
    <property type="match status" value="1"/>
</dbReference>
<dbReference type="GO" id="GO:0005737">
    <property type="term" value="C:cytoplasm"/>
    <property type="evidence" value="ECO:0007669"/>
    <property type="project" value="TreeGrafter"/>
</dbReference>
<dbReference type="GeneID" id="115623884"/>
<dbReference type="PANTHER" id="PTHR46540:SF1">
    <property type="entry name" value="TETRATRICOPEPTIDE REPEAT PROTEIN 12"/>
    <property type="match status" value="1"/>
</dbReference>
<keyword evidence="1" id="KW-0802">TPR repeat</keyword>
<organism evidence="2 3">
    <name type="scientific">Drosophila lebanonensis</name>
    <name type="common">Fruit fly</name>
    <name type="synonym">Scaptodrosophila lebanonensis</name>
    <dbReference type="NCBI Taxonomy" id="7225"/>
    <lineage>
        <taxon>Eukaryota</taxon>
        <taxon>Metazoa</taxon>
        <taxon>Ecdysozoa</taxon>
        <taxon>Arthropoda</taxon>
        <taxon>Hexapoda</taxon>
        <taxon>Insecta</taxon>
        <taxon>Pterygota</taxon>
        <taxon>Neoptera</taxon>
        <taxon>Endopterygota</taxon>
        <taxon>Diptera</taxon>
        <taxon>Brachycera</taxon>
        <taxon>Muscomorpha</taxon>
        <taxon>Ephydroidea</taxon>
        <taxon>Drosophilidae</taxon>
        <taxon>Scaptodrosophila</taxon>
    </lineage>
</organism>
<evidence type="ECO:0000256" key="1">
    <source>
        <dbReference type="PROSITE-ProRule" id="PRU00339"/>
    </source>
</evidence>
<dbReference type="Gene3D" id="1.25.40.10">
    <property type="entry name" value="Tetratricopeptide repeat domain"/>
    <property type="match status" value="1"/>
</dbReference>